<dbReference type="AlphaFoldDB" id="A0AAE1B9Q6"/>
<reference evidence="1" key="1">
    <citation type="journal article" date="2023" name="G3 (Bethesda)">
        <title>A reference genome for the long-term kleptoplast-retaining sea slug Elysia crispata morphotype clarki.</title>
        <authorList>
            <person name="Eastman K.E."/>
            <person name="Pendleton A.L."/>
            <person name="Shaikh M.A."/>
            <person name="Suttiyut T."/>
            <person name="Ogas R."/>
            <person name="Tomko P."/>
            <person name="Gavelis G."/>
            <person name="Widhalm J.R."/>
            <person name="Wisecaver J.H."/>
        </authorList>
    </citation>
    <scope>NUCLEOTIDE SEQUENCE</scope>
    <source>
        <strain evidence="1">ECLA1</strain>
    </source>
</reference>
<evidence type="ECO:0000313" key="1">
    <source>
        <dbReference type="EMBL" id="KAK3801925.1"/>
    </source>
</evidence>
<organism evidence="1 2">
    <name type="scientific">Elysia crispata</name>
    <name type="common">lettuce slug</name>
    <dbReference type="NCBI Taxonomy" id="231223"/>
    <lineage>
        <taxon>Eukaryota</taxon>
        <taxon>Metazoa</taxon>
        <taxon>Spiralia</taxon>
        <taxon>Lophotrochozoa</taxon>
        <taxon>Mollusca</taxon>
        <taxon>Gastropoda</taxon>
        <taxon>Heterobranchia</taxon>
        <taxon>Euthyneura</taxon>
        <taxon>Panpulmonata</taxon>
        <taxon>Sacoglossa</taxon>
        <taxon>Placobranchoidea</taxon>
        <taxon>Plakobranchidae</taxon>
        <taxon>Elysia</taxon>
    </lineage>
</organism>
<dbReference type="Proteomes" id="UP001283361">
    <property type="component" value="Unassembled WGS sequence"/>
</dbReference>
<evidence type="ECO:0000313" key="2">
    <source>
        <dbReference type="Proteomes" id="UP001283361"/>
    </source>
</evidence>
<protein>
    <submittedName>
        <fullName evidence="1">Uncharacterized protein</fullName>
    </submittedName>
</protein>
<sequence>MAARTAFSKVRSTWAERGKAVQAGGNHCSSRQPRIDHYFLQIKYSSIQIVQFHSDCTVPLRLDSSTQIGQFHSDWTVPLSLDSSTQIVQFHSDWTVPLRLDSSTQTVQFHSDWTVPLRLYSSTQIGRDEA</sequence>
<proteinExistence type="predicted"/>
<gene>
    <name evidence="1" type="ORF">RRG08_004791</name>
</gene>
<dbReference type="EMBL" id="JAWDGP010000274">
    <property type="protein sequence ID" value="KAK3801925.1"/>
    <property type="molecule type" value="Genomic_DNA"/>
</dbReference>
<accession>A0AAE1B9Q6</accession>
<keyword evidence="2" id="KW-1185">Reference proteome</keyword>
<name>A0AAE1B9Q6_9GAST</name>
<comment type="caution">
    <text evidence="1">The sequence shown here is derived from an EMBL/GenBank/DDBJ whole genome shotgun (WGS) entry which is preliminary data.</text>
</comment>